<name>W2UZQ8_9RICK</name>
<evidence type="ECO:0000313" key="2">
    <source>
        <dbReference type="Proteomes" id="UP000018951"/>
    </source>
</evidence>
<comment type="caution">
    <text evidence="1">The sequence shown here is derived from an EMBL/GenBank/DDBJ whole genome shotgun (WGS) entry which is preliminary data.</text>
</comment>
<reference evidence="1 2" key="1">
    <citation type="journal article" date="2013" name="PLoS ONE">
        <title>Bacterial endosymbiosis in a chordate host: long-term co-evolution and conservation of secondary metabolism.</title>
        <authorList>
            <person name="Kwan J.C."/>
            <person name="Schmidt E.W."/>
        </authorList>
    </citation>
    <scope>NUCLEOTIDE SEQUENCE [LARGE SCALE GENOMIC DNA]</scope>
    <source>
        <strain evidence="2">L6</strain>
    </source>
</reference>
<protein>
    <submittedName>
        <fullName evidence="1">Uncharacterized protein</fullName>
    </submittedName>
</protein>
<dbReference type="Proteomes" id="UP000018951">
    <property type="component" value="Unassembled WGS sequence"/>
</dbReference>
<organism evidence="1 2">
    <name type="scientific">Candidatus Xenolissoclinum pacificiensis L6</name>
    <dbReference type="NCBI Taxonomy" id="1401685"/>
    <lineage>
        <taxon>Bacteria</taxon>
        <taxon>Pseudomonadati</taxon>
        <taxon>Pseudomonadota</taxon>
        <taxon>Alphaproteobacteria</taxon>
        <taxon>Rickettsiales</taxon>
        <taxon>Anaplasmataceae</taxon>
        <taxon>Candidatus Xenolissoclinum</taxon>
    </lineage>
</organism>
<sequence length="41" mass="4805">MICLLGSYCIWSSFWRIIGRNGYINYISYITYDSTGVVIFD</sequence>
<evidence type="ECO:0000313" key="1">
    <source>
        <dbReference type="EMBL" id="ETO91464.1"/>
    </source>
</evidence>
<accession>W2UZQ8</accession>
<proteinExistence type="predicted"/>
<gene>
    <name evidence="1" type="ORF">P857_379</name>
</gene>
<dbReference type="EMBL" id="AXCJ01000005">
    <property type="protein sequence ID" value="ETO91464.1"/>
    <property type="molecule type" value="Genomic_DNA"/>
</dbReference>
<dbReference type="AlphaFoldDB" id="W2UZQ8"/>
<keyword evidence="2" id="KW-1185">Reference proteome</keyword>